<sequence>MIPSFILVIWLSGLIALAGIGGAAYLFHDWYQRSWGWDAAAGVSVFAPSLGWDALTAVLAAAVLLLLFTFAGRPIILSLLRIGRTGSNDMDSDPRPSPVPESVHGIDRPDGSRLHVECYGEPAGIPLIATHGWGLTAAEWNYLKRDVPPGYRLIVWDLPGLGSSTAPSDRDFSLLKLAGHLGAVVEFAAKPAVLVGHSIGGMIVLTYMALFPHASGSSVRALMLVHTTPTDPVKTTSGSAILLPLEVPLLKPLMYLTIALSPLIRLMNWLSYANGTTHLINKFSSFAGEETWQQVDFAARFSPRASPAVLARGMLAMMRYDAFAALPLIKVPTLVVAGDRDSTTKPSASRTLHEGIAGARLIELSPAKHLGLIEHHVIFRQALASICQLPRKAPLPALR</sequence>
<dbReference type="RefSeq" id="WP_264489950.1">
    <property type="nucleotide sequence ID" value="NZ_JAPDDT010000018.1"/>
</dbReference>
<proteinExistence type="predicted"/>
<evidence type="ECO:0000313" key="4">
    <source>
        <dbReference type="Proteomes" id="UP001320876"/>
    </source>
</evidence>
<evidence type="ECO:0000259" key="2">
    <source>
        <dbReference type="Pfam" id="PF00561"/>
    </source>
</evidence>
<reference evidence="3 4" key="1">
    <citation type="submission" date="2022-10" db="EMBL/GenBank/DDBJ databases">
        <title>Luteolibacter arcticus strain CCTCC AB 2014275, whole genome shotgun sequencing project.</title>
        <authorList>
            <person name="Zhao G."/>
            <person name="Shen L."/>
        </authorList>
    </citation>
    <scope>NUCLEOTIDE SEQUENCE [LARGE SCALE GENOMIC DNA]</scope>
    <source>
        <strain evidence="3 4">CCTCC AB 2014275</strain>
    </source>
</reference>
<dbReference type="InterPro" id="IPR000073">
    <property type="entry name" value="AB_hydrolase_1"/>
</dbReference>
<name>A0ABT3GQP0_9BACT</name>
<keyword evidence="1" id="KW-1133">Transmembrane helix</keyword>
<feature type="transmembrane region" description="Helical" evidence="1">
    <location>
        <begin position="7"/>
        <end position="27"/>
    </location>
</feature>
<accession>A0ABT3GQP0</accession>
<protein>
    <submittedName>
        <fullName evidence="3">Alpha/beta hydrolase</fullName>
    </submittedName>
</protein>
<dbReference type="InterPro" id="IPR029058">
    <property type="entry name" value="AB_hydrolase_fold"/>
</dbReference>
<dbReference type="GO" id="GO:0016787">
    <property type="term" value="F:hydrolase activity"/>
    <property type="evidence" value="ECO:0007669"/>
    <property type="project" value="UniProtKB-KW"/>
</dbReference>
<keyword evidence="1" id="KW-0812">Transmembrane</keyword>
<organism evidence="3 4">
    <name type="scientific">Luteolibacter arcticus</name>
    <dbReference type="NCBI Taxonomy" id="1581411"/>
    <lineage>
        <taxon>Bacteria</taxon>
        <taxon>Pseudomonadati</taxon>
        <taxon>Verrucomicrobiota</taxon>
        <taxon>Verrucomicrobiia</taxon>
        <taxon>Verrucomicrobiales</taxon>
        <taxon>Verrucomicrobiaceae</taxon>
        <taxon>Luteolibacter</taxon>
    </lineage>
</organism>
<comment type="caution">
    <text evidence="3">The sequence shown here is derived from an EMBL/GenBank/DDBJ whole genome shotgun (WGS) entry which is preliminary data.</text>
</comment>
<dbReference type="InterPro" id="IPR050266">
    <property type="entry name" value="AB_hydrolase_sf"/>
</dbReference>
<dbReference type="Pfam" id="PF00561">
    <property type="entry name" value="Abhydrolase_1"/>
    <property type="match status" value="1"/>
</dbReference>
<dbReference type="EMBL" id="JAPDDT010000018">
    <property type="protein sequence ID" value="MCW1925843.1"/>
    <property type="molecule type" value="Genomic_DNA"/>
</dbReference>
<dbReference type="SUPFAM" id="SSF53474">
    <property type="entry name" value="alpha/beta-Hydrolases"/>
    <property type="match status" value="1"/>
</dbReference>
<dbReference type="PANTHER" id="PTHR43798">
    <property type="entry name" value="MONOACYLGLYCEROL LIPASE"/>
    <property type="match status" value="1"/>
</dbReference>
<feature type="transmembrane region" description="Helical" evidence="1">
    <location>
        <begin position="54"/>
        <end position="80"/>
    </location>
</feature>
<feature type="domain" description="AB hydrolase-1" evidence="2">
    <location>
        <begin position="126"/>
        <end position="375"/>
    </location>
</feature>
<keyword evidence="3" id="KW-0378">Hydrolase</keyword>
<dbReference type="Gene3D" id="3.40.50.1820">
    <property type="entry name" value="alpha/beta hydrolase"/>
    <property type="match status" value="1"/>
</dbReference>
<keyword evidence="4" id="KW-1185">Reference proteome</keyword>
<dbReference type="Proteomes" id="UP001320876">
    <property type="component" value="Unassembled WGS sequence"/>
</dbReference>
<keyword evidence="1" id="KW-0472">Membrane</keyword>
<evidence type="ECO:0000313" key="3">
    <source>
        <dbReference type="EMBL" id="MCW1925843.1"/>
    </source>
</evidence>
<evidence type="ECO:0000256" key="1">
    <source>
        <dbReference type="SAM" id="Phobius"/>
    </source>
</evidence>
<feature type="transmembrane region" description="Helical" evidence="1">
    <location>
        <begin position="192"/>
        <end position="210"/>
    </location>
</feature>
<dbReference type="PRINTS" id="PR00111">
    <property type="entry name" value="ABHYDROLASE"/>
</dbReference>
<gene>
    <name evidence="3" type="ORF">OKA05_25010</name>
</gene>